<dbReference type="EMBL" id="HE573022">
    <property type="protein sequence ID" value="CCC48315.1"/>
    <property type="molecule type" value="Genomic_DNA"/>
</dbReference>
<organism evidence="2">
    <name type="scientific">Trypanosoma vivax (strain Y486)</name>
    <dbReference type="NCBI Taxonomy" id="1055687"/>
    <lineage>
        <taxon>Eukaryota</taxon>
        <taxon>Discoba</taxon>
        <taxon>Euglenozoa</taxon>
        <taxon>Kinetoplastea</taxon>
        <taxon>Metakinetoplastina</taxon>
        <taxon>Trypanosomatida</taxon>
        <taxon>Trypanosomatidae</taxon>
        <taxon>Trypanosoma</taxon>
        <taxon>Duttonella</taxon>
    </lineage>
</organism>
<dbReference type="AlphaFoldDB" id="G0TWH7"/>
<evidence type="ECO:0000256" key="1">
    <source>
        <dbReference type="SAM" id="MobiDB-lite"/>
    </source>
</evidence>
<name>G0TWH7_TRYVY</name>
<accession>G0TWH7</accession>
<reference evidence="2" key="1">
    <citation type="journal article" date="2012" name="Proc. Natl. Acad. Sci. U.S.A.">
        <title>Antigenic diversity is generated by distinct evolutionary mechanisms in African trypanosome species.</title>
        <authorList>
            <person name="Jackson A.P."/>
            <person name="Berry A."/>
            <person name="Aslett M."/>
            <person name="Allison H.C."/>
            <person name="Burton P."/>
            <person name="Vavrova-Anderson J."/>
            <person name="Brown R."/>
            <person name="Browne H."/>
            <person name="Corton N."/>
            <person name="Hauser H."/>
            <person name="Gamble J."/>
            <person name="Gilderthorp R."/>
            <person name="Marcello L."/>
            <person name="McQuillan J."/>
            <person name="Otto T.D."/>
            <person name="Quail M.A."/>
            <person name="Sanders M.J."/>
            <person name="van Tonder A."/>
            <person name="Ginger M.L."/>
            <person name="Field M.C."/>
            <person name="Barry J.D."/>
            <person name="Hertz-Fowler C."/>
            <person name="Berriman M."/>
        </authorList>
    </citation>
    <scope>NUCLEOTIDE SEQUENCE</scope>
    <source>
        <strain evidence="2">Y486</strain>
    </source>
</reference>
<sequence length="557" mass="64045">MLQNMPFAGVPTYRQGYLSPSGVKVQYSKDWAKHHPLEGDGLRPMLYMHLWKKNKGSESKLKNIRLPDTVVYEHNFPRAWYTYDAEAREINKHPGKMLDAQSIYQHFSRTTSGCEIVAQFLTTCSVDDPDTLTPDGELLSYMEVFTAESLRDFLFNQSRKPDGILQKFVLPKSETTMRRSSQLQVSWSPLMTVVYKRTNKYHLNDTRVPVHKRAATFGGSSYLSELALVADETKNRLDVLCREVVEHVYFTDRKLITRMVLNFVIDEDNKPWLLWCSSLRVSGDSLNPRNVRIPPCLSMRIEMVNDGSSTKERVKKQLERQRNLLVMDVELYELSLDCHFGHQCNASHVREAQRMGLTPHTIDSPRLNAKIPKKHPFRNAVSYFTEAFAEDSKSSGVDESHVVNTSHRTSGPVMSYEEASVDESPEQRVKNELTAMTLDAWYLVYSSVLSKLPSEMPTRLVDLHKPLVVVLRTEELQQLVDILGLVRIEHVTKDGGGDGSAAKRKYRVKAELLRPGKRIDRPFSSVERDVREFFEQLFITRGQEVTQQCLANEKWIW</sequence>
<evidence type="ECO:0000313" key="2">
    <source>
        <dbReference type="EMBL" id="CCC48315.1"/>
    </source>
</evidence>
<dbReference type="VEuPathDB" id="TriTrypDB:TvY486_0601060"/>
<feature type="region of interest" description="Disordered" evidence="1">
    <location>
        <begin position="398"/>
        <end position="426"/>
    </location>
</feature>
<gene>
    <name evidence="2" type="ORF">TVY486_0601060</name>
</gene>
<proteinExistence type="predicted"/>
<protein>
    <submittedName>
        <fullName evidence="2">Uncharacterized protein</fullName>
    </submittedName>
</protein>